<name>A0A418E356_APHAT</name>
<gene>
    <name evidence="1" type="ORF">DYB26_011743</name>
</gene>
<dbReference type="AlphaFoldDB" id="A0A418E356"/>
<dbReference type="EMBL" id="QUTF01017195">
    <property type="protein sequence ID" value="RHZ04868.1"/>
    <property type="molecule type" value="Genomic_DNA"/>
</dbReference>
<comment type="caution">
    <text evidence="1">The sequence shown here is derived from an EMBL/GenBank/DDBJ whole genome shotgun (WGS) entry which is preliminary data.</text>
</comment>
<reference evidence="1 2" key="1">
    <citation type="submission" date="2018-08" db="EMBL/GenBank/DDBJ databases">
        <title>Aphanomyces genome sequencing and annotation.</title>
        <authorList>
            <person name="Minardi D."/>
            <person name="Oidtmann B."/>
            <person name="Van Der Giezen M."/>
            <person name="Studholme D.J."/>
        </authorList>
    </citation>
    <scope>NUCLEOTIDE SEQUENCE [LARGE SCALE GENOMIC DNA]</scope>
    <source>
        <strain evidence="1 2">FDL457</strain>
    </source>
</reference>
<proteinExistence type="predicted"/>
<accession>A0A418E356</accession>
<sequence length="210" mass="22782">MYALCPVPIFSLPEMDTIVVGGKSSEGGSDRWSAAASVDIGEGAEFRLEDSTKPWYYASEFPVEVVAVPTDGTQPVTTTSDHPTKLLQVADSTWLYMCVVAALDQDGGSRCRRRVGIFFAWNVLDGSFHTLRLVSVPLHTPLSTASDAMLLRCRRAISSIQATTHPRTTCSNSSWSSSVPSFNMWTNAGVLCGTSVGRLDNPAWPYAISR</sequence>
<evidence type="ECO:0000313" key="1">
    <source>
        <dbReference type="EMBL" id="RHZ04868.1"/>
    </source>
</evidence>
<dbReference type="VEuPathDB" id="FungiDB:H257_05396"/>
<protein>
    <submittedName>
        <fullName evidence="1">Uncharacterized protein</fullName>
    </submittedName>
</protein>
<evidence type="ECO:0000313" key="2">
    <source>
        <dbReference type="Proteomes" id="UP000286510"/>
    </source>
</evidence>
<dbReference type="Proteomes" id="UP000286510">
    <property type="component" value="Unassembled WGS sequence"/>
</dbReference>
<organism evidence="1 2">
    <name type="scientific">Aphanomyces astaci</name>
    <name type="common">Crayfish plague agent</name>
    <dbReference type="NCBI Taxonomy" id="112090"/>
    <lineage>
        <taxon>Eukaryota</taxon>
        <taxon>Sar</taxon>
        <taxon>Stramenopiles</taxon>
        <taxon>Oomycota</taxon>
        <taxon>Saprolegniomycetes</taxon>
        <taxon>Saprolegniales</taxon>
        <taxon>Verrucalvaceae</taxon>
        <taxon>Aphanomyces</taxon>
    </lineage>
</organism>